<dbReference type="EMBL" id="LR217705">
    <property type="protein sequence ID" value="VFP80069.1"/>
    <property type="molecule type" value="Genomic_DNA"/>
</dbReference>
<proteinExistence type="inferred from homology"/>
<protein>
    <recommendedName>
        <fullName evidence="2 7">GTPase Era</fullName>
    </recommendedName>
</protein>
<dbReference type="SUPFAM" id="SSF52540">
    <property type="entry name" value="P-loop containing nucleoside triphosphate hydrolases"/>
    <property type="match status" value="1"/>
</dbReference>
<feature type="region of interest" description="G4" evidence="8">
    <location>
        <begin position="123"/>
        <end position="126"/>
    </location>
</feature>
<dbReference type="GO" id="GO:0043024">
    <property type="term" value="F:ribosomal small subunit binding"/>
    <property type="evidence" value="ECO:0007669"/>
    <property type="project" value="TreeGrafter"/>
</dbReference>
<dbReference type="InterPro" id="IPR005662">
    <property type="entry name" value="GTPase_Era-like"/>
</dbReference>
<dbReference type="CDD" id="cd22534">
    <property type="entry name" value="KH-II_Era"/>
    <property type="match status" value="1"/>
</dbReference>
<dbReference type="PROSITE" id="PS51713">
    <property type="entry name" value="G_ERA"/>
    <property type="match status" value="1"/>
</dbReference>
<keyword evidence="7" id="KW-1003">Cell membrane</keyword>
<feature type="binding site" evidence="7">
    <location>
        <begin position="123"/>
        <end position="126"/>
    </location>
    <ligand>
        <name>GTP</name>
        <dbReference type="ChEBI" id="CHEBI:37565"/>
    </ligand>
</feature>
<dbReference type="Proteomes" id="UP000294338">
    <property type="component" value="Chromosome 1"/>
</dbReference>
<feature type="region of interest" description="G2" evidence="8">
    <location>
        <begin position="41"/>
        <end position="45"/>
    </location>
</feature>
<dbReference type="PANTHER" id="PTHR42698">
    <property type="entry name" value="GTPASE ERA"/>
    <property type="match status" value="1"/>
</dbReference>
<evidence type="ECO:0000259" key="11">
    <source>
        <dbReference type="PROSITE" id="PS51713"/>
    </source>
</evidence>
<keyword evidence="7" id="KW-0472">Membrane</keyword>
<evidence type="ECO:0000256" key="9">
    <source>
        <dbReference type="RuleBase" id="RU003761"/>
    </source>
</evidence>
<reference evidence="12 13" key="1">
    <citation type="submission" date="2019-02" db="EMBL/GenBank/DDBJ databases">
        <authorList>
            <person name="Manzano-Marin A."/>
            <person name="Manzano-Marin A."/>
        </authorList>
    </citation>
    <scope>NUCLEOTIDE SEQUENCE [LARGE SCALE GENOMIC DNA]</scope>
    <source>
        <strain evidence="12 13">ErCisplendens/pseudotsugae</strain>
    </source>
</reference>
<feature type="binding site" evidence="7">
    <location>
        <begin position="15"/>
        <end position="22"/>
    </location>
    <ligand>
        <name>GTP</name>
        <dbReference type="ChEBI" id="CHEBI:37565"/>
    </ligand>
</feature>
<evidence type="ECO:0000259" key="10">
    <source>
        <dbReference type="PROSITE" id="PS50823"/>
    </source>
</evidence>
<comment type="subunit">
    <text evidence="7">Monomer.</text>
</comment>
<evidence type="ECO:0000256" key="8">
    <source>
        <dbReference type="PROSITE-ProRule" id="PRU01050"/>
    </source>
</evidence>
<keyword evidence="4 7" id="KW-0547">Nucleotide-binding</keyword>
<dbReference type="CDD" id="cd04163">
    <property type="entry name" value="Era"/>
    <property type="match status" value="1"/>
</dbReference>
<dbReference type="InterPro" id="IPR030388">
    <property type="entry name" value="G_ERA_dom"/>
</dbReference>
<dbReference type="NCBIfam" id="TIGR00436">
    <property type="entry name" value="era"/>
    <property type="match status" value="1"/>
</dbReference>
<feature type="binding site" evidence="7">
    <location>
        <begin position="62"/>
        <end position="66"/>
    </location>
    <ligand>
        <name>GTP</name>
        <dbReference type="ChEBI" id="CHEBI:37565"/>
    </ligand>
</feature>
<dbReference type="InterPro" id="IPR009019">
    <property type="entry name" value="KH_sf_prok-type"/>
</dbReference>
<keyword evidence="6 7" id="KW-0342">GTP-binding</keyword>
<feature type="region of interest" description="G3" evidence="8">
    <location>
        <begin position="62"/>
        <end position="65"/>
    </location>
</feature>
<dbReference type="Gene3D" id="3.40.50.300">
    <property type="entry name" value="P-loop containing nucleotide triphosphate hydrolases"/>
    <property type="match status" value="1"/>
</dbReference>
<dbReference type="Gene3D" id="3.30.300.20">
    <property type="match status" value="1"/>
</dbReference>
<gene>
    <name evidence="7 12" type="primary">era</name>
    <name evidence="12" type="ORF">ERCISPPS3390_072</name>
</gene>
<dbReference type="SUPFAM" id="SSF54814">
    <property type="entry name" value="Prokaryotic type KH domain (KH-domain type II)"/>
    <property type="match status" value="1"/>
</dbReference>
<dbReference type="HAMAP" id="MF_00367">
    <property type="entry name" value="GTPase_Era"/>
    <property type="match status" value="1"/>
</dbReference>
<dbReference type="GO" id="GO:0005829">
    <property type="term" value="C:cytosol"/>
    <property type="evidence" value="ECO:0007669"/>
    <property type="project" value="TreeGrafter"/>
</dbReference>
<evidence type="ECO:0000256" key="2">
    <source>
        <dbReference type="ARBA" id="ARBA00020484"/>
    </source>
</evidence>
<sequence>MREHTTYCGFIAIVGRPNVGKSTILNQLIKQKISITSRKPHTTRHEIVGIKSEGVYQAIYIDTPGLCIEEKNTINRFMNRVIKNSITNARLVIFIIEGINWTIADTTIMHYLKDKSLVLLVLNKIDLITNKSLLLPHLQWLSRKRHFVDIVPISAKIGTNIDTISSIVYKYLPQSEYYFPEKCITNRSQKFMASEIIREKIIRYLGGELPYAATVEIEQFIVNKHGRLIICGVILVHSASHKKIVIGYNGAKIKSIGVAARHNMETIFRQKVYLELWVKIISSERDYKDIVPNIEYKNIIPLQKYLD</sequence>
<feature type="region of interest" description="G1" evidence="8">
    <location>
        <begin position="15"/>
        <end position="22"/>
    </location>
</feature>
<dbReference type="GO" id="GO:0005525">
    <property type="term" value="F:GTP binding"/>
    <property type="evidence" value="ECO:0007669"/>
    <property type="project" value="UniProtKB-UniRule"/>
</dbReference>
<keyword evidence="3 7" id="KW-0690">Ribosome biogenesis</keyword>
<keyword evidence="5 7" id="KW-0694">RNA-binding</keyword>
<evidence type="ECO:0000256" key="3">
    <source>
        <dbReference type="ARBA" id="ARBA00022517"/>
    </source>
</evidence>
<evidence type="ECO:0000256" key="1">
    <source>
        <dbReference type="ARBA" id="ARBA00007921"/>
    </source>
</evidence>
<comment type="similarity">
    <text evidence="1 7 8 9">Belongs to the TRAFAC class TrmE-Era-EngA-EngB-Septin-like GTPase superfamily. Era GTPase family.</text>
</comment>
<dbReference type="InterPro" id="IPR004044">
    <property type="entry name" value="KH_dom_type_2"/>
</dbReference>
<evidence type="ECO:0000256" key="4">
    <source>
        <dbReference type="ARBA" id="ARBA00022741"/>
    </source>
</evidence>
<dbReference type="InterPro" id="IPR005225">
    <property type="entry name" value="Small_GTP-bd"/>
</dbReference>
<organism evidence="12 13">
    <name type="scientific">Candidatus Erwinia haradaeae</name>
    <dbReference type="NCBI Taxonomy" id="1922217"/>
    <lineage>
        <taxon>Bacteria</taxon>
        <taxon>Pseudomonadati</taxon>
        <taxon>Pseudomonadota</taxon>
        <taxon>Gammaproteobacteria</taxon>
        <taxon>Enterobacterales</taxon>
        <taxon>Erwiniaceae</taxon>
        <taxon>Erwinia</taxon>
    </lineage>
</organism>
<comment type="function">
    <text evidence="7">An essential GTPase that binds both GDP and GTP, with rapid nucleotide exchange. Plays a role in 16S rRNA processing and 30S ribosomal subunit biogenesis and possibly also in cell cycle regulation and energy metabolism.</text>
</comment>
<evidence type="ECO:0000256" key="5">
    <source>
        <dbReference type="ARBA" id="ARBA00022884"/>
    </source>
</evidence>
<dbReference type="Pfam" id="PF07650">
    <property type="entry name" value="KH_2"/>
    <property type="match status" value="1"/>
</dbReference>
<dbReference type="InterPro" id="IPR027417">
    <property type="entry name" value="P-loop_NTPase"/>
</dbReference>
<evidence type="ECO:0000256" key="7">
    <source>
        <dbReference type="HAMAP-Rule" id="MF_00367"/>
    </source>
</evidence>
<evidence type="ECO:0000313" key="12">
    <source>
        <dbReference type="EMBL" id="VFP80069.1"/>
    </source>
</evidence>
<dbReference type="PROSITE" id="PS50823">
    <property type="entry name" value="KH_TYPE_2"/>
    <property type="match status" value="1"/>
</dbReference>
<evidence type="ECO:0000313" key="13">
    <source>
        <dbReference type="Proteomes" id="UP000294338"/>
    </source>
</evidence>
<dbReference type="NCBIfam" id="NF000908">
    <property type="entry name" value="PRK00089.1"/>
    <property type="match status" value="1"/>
</dbReference>
<feature type="domain" description="KH type-2" evidence="10">
    <location>
        <begin position="197"/>
        <end position="282"/>
    </location>
</feature>
<dbReference type="GO" id="GO:0003924">
    <property type="term" value="F:GTPase activity"/>
    <property type="evidence" value="ECO:0007669"/>
    <property type="project" value="UniProtKB-UniRule"/>
</dbReference>
<dbReference type="Pfam" id="PF01926">
    <property type="entry name" value="MMR_HSR1"/>
    <property type="match status" value="1"/>
</dbReference>
<dbReference type="InterPro" id="IPR015946">
    <property type="entry name" value="KH_dom-like_a/b"/>
</dbReference>
<evidence type="ECO:0000256" key="6">
    <source>
        <dbReference type="ARBA" id="ARBA00023134"/>
    </source>
</evidence>
<name>A0A451D331_9GAMM</name>
<dbReference type="NCBIfam" id="TIGR00231">
    <property type="entry name" value="small_GTP"/>
    <property type="match status" value="1"/>
</dbReference>
<dbReference type="GO" id="GO:0000028">
    <property type="term" value="P:ribosomal small subunit assembly"/>
    <property type="evidence" value="ECO:0007669"/>
    <property type="project" value="TreeGrafter"/>
</dbReference>
<accession>A0A451D331</accession>
<keyword evidence="7" id="KW-0963">Cytoplasm</keyword>
<dbReference type="AlphaFoldDB" id="A0A451D331"/>
<comment type="subcellular location">
    <subcellularLocation>
        <location evidence="7">Cytoplasm</location>
    </subcellularLocation>
    <subcellularLocation>
        <location evidence="7">Cell membrane</location>
        <topology evidence="7">Peripheral membrane protein</topology>
    </subcellularLocation>
</comment>
<dbReference type="GO" id="GO:0005886">
    <property type="term" value="C:plasma membrane"/>
    <property type="evidence" value="ECO:0007669"/>
    <property type="project" value="UniProtKB-SubCell"/>
</dbReference>
<dbReference type="PANTHER" id="PTHR42698:SF1">
    <property type="entry name" value="GTPASE ERA, MITOCHONDRIAL"/>
    <property type="match status" value="1"/>
</dbReference>
<dbReference type="GO" id="GO:0070181">
    <property type="term" value="F:small ribosomal subunit rRNA binding"/>
    <property type="evidence" value="ECO:0007669"/>
    <property type="project" value="UniProtKB-UniRule"/>
</dbReference>
<feature type="domain" description="Era-type G" evidence="11">
    <location>
        <begin position="7"/>
        <end position="174"/>
    </location>
</feature>
<dbReference type="InterPro" id="IPR006073">
    <property type="entry name" value="GTP-bd"/>
</dbReference>
<keyword evidence="7" id="KW-0699">rRNA-binding</keyword>
<dbReference type="RefSeq" id="WP_197094890.1">
    <property type="nucleotide sequence ID" value="NZ_LR217705.1"/>
</dbReference>
<feature type="region of interest" description="G5" evidence="8">
    <location>
        <begin position="153"/>
        <end position="155"/>
    </location>
</feature>